<reference evidence="5" key="2">
    <citation type="submission" date="2013-06" db="EMBL/GenBank/DDBJ databases">
        <title>Draft genome sequence of Clostridium hylemonae (DSM 15053).</title>
        <authorList>
            <person name="Sudarsanam P."/>
            <person name="Ley R."/>
            <person name="Guruge J."/>
            <person name="Turnbaugh P.J."/>
            <person name="Mahowald M."/>
            <person name="Liep D."/>
            <person name="Gordon J."/>
        </authorList>
    </citation>
    <scope>NUCLEOTIDE SEQUENCE</scope>
    <source>
        <strain evidence="5">DSM 15053</strain>
    </source>
</reference>
<sequence length="258" mass="28879">MLRESRQKEILNLLNTNGYVEISALCRMFNVTEMTIRRDLDQLAQYNDIERTRGGAVRSETTLYEETRFEHRINLHSEEKLQIASEALKYISYGNTVYFDSGSTSFCLAQSLPSDIHILAVTNALNICSELTYRSNISTIMIGGEISRNTLSSRGTLSEEMLKLFRLDVAFLGANSIELDGKIYTANVNETGLKKTAMRSAKKTYVLADSSKINSSKIITYASLNEMDGLITDSGISESDRKQLMEHGANVIIADMQL</sequence>
<dbReference type="Pfam" id="PF08220">
    <property type="entry name" value="HTH_DeoR"/>
    <property type="match status" value="1"/>
</dbReference>
<dbReference type="AlphaFoldDB" id="C0C0J2"/>
<evidence type="ECO:0000256" key="1">
    <source>
        <dbReference type="ARBA" id="ARBA00023015"/>
    </source>
</evidence>
<keyword evidence="3" id="KW-0804">Transcription</keyword>
<evidence type="ECO:0000256" key="2">
    <source>
        <dbReference type="ARBA" id="ARBA00023125"/>
    </source>
</evidence>
<dbReference type="InterPro" id="IPR014036">
    <property type="entry name" value="DeoR-like_C"/>
</dbReference>
<comment type="caution">
    <text evidence="5">The sequence shown here is derived from an EMBL/GenBank/DDBJ whole genome shotgun (WGS) entry which is preliminary data.</text>
</comment>
<protein>
    <submittedName>
        <fullName evidence="5">Transcriptional regulator, DeoR family</fullName>
    </submittedName>
</protein>
<evidence type="ECO:0000256" key="3">
    <source>
        <dbReference type="ARBA" id="ARBA00023163"/>
    </source>
</evidence>
<dbReference type="PANTHER" id="PTHR30363:SF44">
    <property type="entry name" value="AGA OPERON TRANSCRIPTIONAL REPRESSOR-RELATED"/>
    <property type="match status" value="1"/>
</dbReference>
<dbReference type="SMART" id="SM01134">
    <property type="entry name" value="DeoRC"/>
    <property type="match status" value="1"/>
</dbReference>
<dbReference type="PANTHER" id="PTHR30363">
    <property type="entry name" value="HTH-TYPE TRANSCRIPTIONAL REGULATOR SRLR-RELATED"/>
    <property type="match status" value="1"/>
</dbReference>
<keyword evidence="2" id="KW-0238">DNA-binding</keyword>
<reference evidence="5" key="1">
    <citation type="submission" date="2009-02" db="EMBL/GenBank/DDBJ databases">
        <authorList>
            <person name="Fulton L."/>
            <person name="Clifton S."/>
            <person name="Fulton B."/>
            <person name="Xu J."/>
            <person name="Minx P."/>
            <person name="Pepin K.H."/>
            <person name="Johnson M."/>
            <person name="Bhonagiri V."/>
            <person name="Nash W.E."/>
            <person name="Mardis E.R."/>
            <person name="Wilson R.K."/>
        </authorList>
    </citation>
    <scope>NUCLEOTIDE SEQUENCE [LARGE SCALE GENOMIC DNA]</scope>
    <source>
        <strain evidence="5">DSM 15053</strain>
    </source>
</reference>
<dbReference type="InterPro" id="IPR050313">
    <property type="entry name" value="Carb_Metab_HTH_regulators"/>
</dbReference>
<dbReference type="PROSITE" id="PS00894">
    <property type="entry name" value="HTH_DEOR_1"/>
    <property type="match status" value="1"/>
</dbReference>
<dbReference type="HOGENOM" id="CLU_060699_1_4_9"/>
<dbReference type="InterPro" id="IPR036390">
    <property type="entry name" value="WH_DNA-bd_sf"/>
</dbReference>
<proteinExistence type="predicted"/>
<dbReference type="InterPro" id="IPR018356">
    <property type="entry name" value="Tscrpt_reg_HTH_DeoR_CS"/>
</dbReference>
<dbReference type="GO" id="GO:0003700">
    <property type="term" value="F:DNA-binding transcription factor activity"/>
    <property type="evidence" value="ECO:0007669"/>
    <property type="project" value="InterPro"/>
</dbReference>
<dbReference type="PRINTS" id="PR00037">
    <property type="entry name" value="HTHLACR"/>
</dbReference>
<evidence type="ECO:0000259" key="4">
    <source>
        <dbReference type="PROSITE" id="PS51000"/>
    </source>
</evidence>
<evidence type="ECO:0000313" key="5">
    <source>
        <dbReference type="EMBL" id="EEG74329.1"/>
    </source>
</evidence>
<dbReference type="EMBL" id="ABYI02000020">
    <property type="protein sequence ID" value="EEG74329.1"/>
    <property type="molecule type" value="Genomic_DNA"/>
</dbReference>
<dbReference type="InterPro" id="IPR036388">
    <property type="entry name" value="WH-like_DNA-bd_sf"/>
</dbReference>
<gene>
    <name evidence="5" type="ORF">CLOHYLEM_05588</name>
</gene>
<organism evidence="5 6">
    <name type="scientific">[Clostridium] hylemonae DSM 15053</name>
    <dbReference type="NCBI Taxonomy" id="553973"/>
    <lineage>
        <taxon>Bacteria</taxon>
        <taxon>Bacillati</taxon>
        <taxon>Bacillota</taxon>
        <taxon>Clostridia</taxon>
        <taxon>Lachnospirales</taxon>
        <taxon>Lachnospiraceae</taxon>
    </lineage>
</organism>
<accession>C0C0J2</accession>
<dbReference type="Gene3D" id="3.40.50.1360">
    <property type="match status" value="1"/>
</dbReference>
<dbReference type="STRING" id="553973.CLOHYLEM_05588"/>
<dbReference type="SUPFAM" id="SSF100950">
    <property type="entry name" value="NagB/RpiA/CoA transferase-like"/>
    <property type="match status" value="1"/>
</dbReference>
<dbReference type="eggNOG" id="COG1349">
    <property type="taxonomic scope" value="Bacteria"/>
</dbReference>
<name>C0C0J2_9FIRM</name>
<dbReference type="SMART" id="SM00420">
    <property type="entry name" value="HTH_DEOR"/>
    <property type="match status" value="1"/>
</dbReference>
<feature type="domain" description="HTH deoR-type" evidence="4">
    <location>
        <begin position="3"/>
        <end position="58"/>
    </location>
</feature>
<keyword evidence="1" id="KW-0805">Transcription regulation</keyword>
<dbReference type="InterPro" id="IPR037171">
    <property type="entry name" value="NagB/RpiA_transferase-like"/>
</dbReference>
<dbReference type="PROSITE" id="PS51000">
    <property type="entry name" value="HTH_DEOR_2"/>
    <property type="match status" value="1"/>
</dbReference>
<dbReference type="SUPFAM" id="SSF46785">
    <property type="entry name" value="Winged helix' DNA-binding domain"/>
    <property type="match status" value="1"/>
</dbReference>
<dbReference type="Proteomes" id="UP000004893">
    <property type="component" value="Unassembled WGS sequence"/>
</dbReference>
<dbReference type="Pfam" id="PF00455">
    <property type="entry name" value="DeoRC"/>
    <property type="match status" value="1"/>
</dbReference>
<dbReference type="GO" id="GO:0003677">
    <property type="term" value="F:DNA binding"/>
    <property type="evidence" value="ECO:0007669"/>
    <property type="project" value="UniProtKB-KW"/>
</dbReference>
<dbReference type="RefSeq" id="WP_006442933.1">
    <property type="nucleotide sequence ID" value="NZ_GG657759.1"/>
</dbReference>
<keyword evidence="6" id="KW-1185">Reference proteome</keyword>
<evidence type="ECO:0000313" key="6">
    <source>
        <dbReference type="Proteomes" id="UP000004893"/>
    </source>
</evidence>
<dbReference type="InterPro" id="IPR001034">
    <property type="entry name" value="DeoR_HTH"/>
</dbReference>
<dbReference type="Gene3D" id="1.10.10.10">
    <property type="entry name" value="Winged helix-like DNA-binding domain superfamily/Winged helix DNA-binding domain"/>
    <property type="match status" value="1"/>
</dbReference>